<evidence type="ECO:0000256" key="2">
    <source>
        <dbReference type="ARBA" id="ARBA00004983"/>
    </source>
</evidence>
<dbReference type="RefSeq" id="WP_131346521.1">
    <property type="nucleotide sequence ID" value="NZ_SJJZ01000005.1"/>
</dbReference>
<protein>
    <recommendedName>
        <fullName evidence="5">Probable 5-dehydro-4-deoxyglucarate dehydratase</fullName>
        <ecNumber evidence="5">4.2.1.41</ecNumber>
    </recommendedName>
    <alternativeName>
        <fullName evidence="5">5-keto-4-deoxy-glucarate dehydratase</fullName>
        <shortName evidence="5">KDGDH</shortName>
    </alternativeName>
</protein>
<evidence type="ECO:0000256" key="6">
    <source>
        <dbReference type="PIRNR" id="PIRNR001365"/>
    </source>
</evidence>
<reference evidence="9 10" key="1">
    <citation type="submission" date="2019-02" db="EMBL/GenBank/DDBJ databases">
        <title>Kribbella capetownensis sp. nov. and Kribbella speibonae sp. nov., isolated from soil.</title>
        <authorList>
            <person name="Curtis S.M."/>
            <person name="Norton I."/>
            <person name="Everest G.J."/>
            <person name="Meyers P.R."/>
        </authorList>
    </citation>
    <scope>NUCLEOTIDE SEQUENCE [LARGE SCALE GENOMIC DNA]</scope>
    <source>
        <strain evidence="9 10">KCTC 29219</strain>
    </source>
</reference>
<keyword evidence="4 5" id="KW-0456">Lyase</keyword>
<feature type="binding site" evidence="8">
    <location>
        <position position="61"/>
    </location>
    <ligand>
        <name>pyruvate</name>
        <dbReference type="ChEBI" id="CHEBI:15361"/>
    </ligand>
</feature>
<feature type="active site" description="Schiff-base intermediate with substrate" evidence="7">
    <location>
        <position position="174"/>
    </location>
</feature>
<dbReference type="EMBL" id="SJJZ01000005">
    <property type="protein sequence ID" value="TCC02648.1"/>
    <property type="molecule type" value="Genomic_DNA"/>
</dbReference>
<accession>A0A4R0GZL3</accession>
<evidence type="ECO:0000256" key="4">
    <source>
        <dbReference type="ARBA" id="ARBA00023239"/>
    </source>
</evidence>
<evidence type="ECO:0000313" key="10">
    <source>
        <dbReference type="Proteomes" id="UP000292346"/>
    </source>
</evidence>
<comment type="catalytic activity">
    <reaction evidence="1 5">
        <text>5-dehydro-4-deoxy-D-glucarate + H(+) = 2,5-dioxopentanoate + CO2 + H2O</text>
        <dbReference type="Rhea" id="RHEA:24608"/>
        <dbReference type="ChEBI" id="CHEBI:15377"/>
        <dbReference type="ChEBI" id="CHEBI:15378"/>
        <dbReference type="ChEBI" id="CHEBI:16526"/>
        <dbReference type="ChEBI" id="CHEBI:42819"/>
        <dbReference type="ChEBI" id="CHEBI:58136"/>
        <dbReference type="EC" id="4.2.1.41"/>
    </reaction>
</comment>
<dbReference type="UniPathway" id="UPA00564">
    <property type="reaction ID" value="UER00628"/>
</dbReference>
<keyword evidence="10" id="KW-1185">Reference proteome</keyword>
<feature type="active site" description="Proton donor/acceptor" evidence="7">
    <location>
        <position position="148"/>
    </location>
</feature>
<comment type="caution">
    <text evidence="9">The sequence shown here is derived from an EMBL/GenBank/DDBJ whole genome shotgun (WGS) entry which is preliminary data.</text>
</comment>
<dbReference type="SMART" id="SM01130">
    <property type="entry name" value="DHDPS"/>
    <property type="match status" value="1"/>
</dbReference>
<dbReference type="CDD" id="cd00951">
    <property type="entry name" value="KDGDH"/>
    <property type="match status" value="1"/>
</dbReference>
<dbReference type="AlphaFoldDB" id="A0A4R0GZL3"/>
<dbReference type="GO" id="GO:0042838">
    <property type="term" value="P:D-glucarate catabolic process"/>
    <property type="evidence" value="ECO:0007669"/>
    <property type="project" value="UniProtKB-UniRule"/>
</dbReference>
<name>A0A4R0GZL3_9ACTN</name>
<dbReference type="PIRSF" id="PIRSF001365">
    <property type="entry name" value="DHDPS"/>
    <property type="match status" value="1"/>
</dbReference>
<comment type="similarity">
    <text evidence="3 5 6">Belongs to the DapA family.</text>
</comment>
<dbReference type="GO" id="GO:0047448">
    <property type="term" value="F:5-dehydro-4-deoxyglucarate dehydratase activity"/>
    <property type="evidence" value="ECO:0007669"/>
    <property type="project" value="UniProtKB-UniRule"/>
</dbReference>
<organism evidence="9 10">
    <name type="scientific">Kribbella soli</name>
    <dbReference type="NCBI Taxonomy" id="1124743"/>
    <lineage>
        <taxon>Bacteria</taxon>
        <taxon>Bacillati</taxon>
        <taxon>Actinomycetota</taxon>
        <taxon>Actinomycetes</taxon>
        <taxon>Propionibacteriales</taxon>
        <taxon>Kribbellaceae</taxon>
        <taxon>Kribbella</taxon>
    </lineage>
</organism>
<evidence type="ECO:0000256" key="1">
    <source>
        <dbReference type="ARBA" id="ARBA00001446"/>
    </source>
</evidence>
<dbReference type="GO" id="GO:0008840">
    <property type="term" value="F:4-hydroxy-tetrahydrodipicolinate synthase activity"/>
    <property type="evidence" value="ECO:0007669"/>
    <property type="project" value="TreeGrafter"/>
</dbReference>
<proteinExistence type="inferred from homology"/>
<dbReference type="InterPro" id="IPR017655">
    <property type="entry name" value="Dehydro-deoxyglucarate_dehyd"/>
</dbReference>
<dbReference type="Pfam" id="PF00701">
    <property type="entry name" value="DHDPS"/>
    <property type="match status" value="1"/>
</dbReference>
<dbReference type="PANTHER" id="PTHR12128:SF19">
    <property type="entry name" value="5-DEHYDRO-4-DEOXYGLUCARATE DEHYDRATASE 2-RELATED"/>
    <property type="match status" value="1"/>
</dbReference>
<dbReference type="NCBIfam" id="NF002958">
    <property type="entry name" value="PRK03620.1"/>
    <property type="match status" value="1"/>
</dbReference>
<dbReference type="EC" id="4.2.1.41" evidence="5"/>
<evidence type="ECO:0000313" key="9">
    <source>
        <dbReference type="EMBL" id="TCC02648.1"/>
    </source>
</evidence>
<evidence type="ECO:0000256" key="5">
    <source>
        <dbReference type="HAMAP-Rule" id="MF_00694"/>
    </source>
</evidence>
<dbReference type="HAMAP" id="MF_00694">
    <property type="entry name" value="KDGDH"/>
    <property type="match status" value="1"/>
</dbReference>
<dbReference type="InterPro" id="IPR002220">
    <property type="entry name" value="DapA-like"/>
</dbReference>
<evidence type="ECO:0000256" key="8">
    <source>
        <dbReference type="PIRSR" id="PIRSR001365-2"/>
    </source>
</evidence>
<evidence type="ECO:0000256" key="7">
    <source>
        <dbReference type="PIRSR" id="PIRSR001365-1"/>
    </source>
</evidence>
<evidence type="ECO:0000256" key="3">
    <source>
        <dbReference type="ARBA" id="ARBA00007592"/>
    </source>
</evidence>
<dbReference type="OrthoDB" id="8995637at2"/>
<dbReference type="NCBIfam" id="TIGR03249">
    <property type="entry name" value="KdgD"/>
    <property type="match status" value="1"/>
</dbReference>
<dbReference type="InterPro" id="IPR013785">
    <property type="entry name" value="Aldolase_TIM"/>
</dbReference>
<dbReference type="Proteomes" id="UP000292346">
    <property type="component" value="Unassembled WGS sequence"/>
</dbReference>
<dbReference type="SUPFAM" id="SSF51569">
    <property type="entry name" value="Aldolase"/>
    <property type="match status" value="1"/>
</dbReference>
<dbReference type="Gene3D" id="3.20.20.70">
    <property type="entry name" value="Aldolase class I"/>
    <property type="match status" value="1"/>
</dbReference>
<gene>
    <name evidence="9" type="primary">kdgD</name>
    <name evidence="9" type="ORF">E0H45_37070</name>
</gene>
<comment type="pathway">
    <text evidence="2 5">Carbohydrate acid metabolism; D-glucarate degradation; 2,5-dioxopentanoate from D-glucarate: step 2/2.</text>
</comment>
<sequence length="308" mass="32717">MTNDSPRYSPAELAAQLKTGLLSFPVTHFHADLSFNEAGYREHLSWLSQYDVAGLFAAGGTGEGFSLTPAEIDTVVRTAVSEVNGRVPVIAPATGGTASAVAGAQAAEAAGADGVLLFPPYLTEAGQRGLIEHVSTVCRSTSLGVTVYSRANAILDDVTVAELADRNPNLVCLKDGVGNVEQMTRTYARVGERLTYVGGLPTAETFALPLLQLGYSTYSSAIFNFVPEFALGFYADVIAQDRDAVYRKLREFVIPYLDIRDRTKGYAVSIVKAGVNAIGRGAGPVRPPLQDLSDEEIAQLTALIGKVK</sequence>
<dbReference type="PANTHER" id="PTHR12128">
    <property type="entry name" value="DIHYDRODIPICOLINATE SYNTHASE"/>
    <property type="match status" value="1"/>
</dbReference>